<feature type="compositionally biased region" description="Polar residues" evidence="1">
    <location>
        <begin position="61"/>
        <end position="73"/>
    </location>
</feature>
<evidence type="ECO:0000313" key="2">
    <source>
        <dbReference type="EMBL" id="AHI33167.1"/>
    </source>
</evidence>
<dbReference type="Proteomes" id="UP000035081">
    <property type="component" value="Chromosome"/>
</dbReference>
<feature type="compositionally biased region" description="Basic and acidic residues" evidence="1">
    <location>
        <begin position="77"/>
        <end position="89"/>
    </location>
</feature>
<evidence type="ECO:0000313" key="3">
    <source>
        <dbReference type="Proteomes" id="UP000035081"/>
    </source>
</evidence>
<proteinExistence type="predicted"/>
<dbReference type="EMBL" id="CP007152">
    <property type="protein sequence ID" value="AHI33167.1"/>
    <property type="molecule type" value="Genomic_DNA"/>
</dbReference>
<evidence type="ECO:0000256" key="1">
    <source>
        <dbReference type="SAM" id="MobiDB-lite"/>
    </source>
</evidence>
<organism evidence="2 3">
    <name type="scientific">Marinobacter salarius</name>
    <dbReference type="NCBI Taxonomy" id="1420917"/>
    <lineage>
        <taxon>Bacteria</taxon>
        <taxon>Pseudomonadati</taxon>
        <taxon>Pseudomonadota</taxon>
        <taxon>Gammaproteobacteria</taxon>
        <taxon>Pseudomonadales</taxon>
        <taxon>Marinobacteraceae</taxon>
        <taxon>Marinobacter</taxon>
    </lineage>
</organism>
<feature type="region of interest" description="Disordered" evidence="1">
    <location>
        <begin position="61"/>
        <end position="100"/>
    </location>
</feature>
<gene>
    <name evidence="2" type="ORF">AU15_11025</name>
</gene>
<reference evidence="2 3" key="1">
    <citation type="journal article" date="2014" name="Genome Announc.">
        <title>Draft Genome Sequences of Marinobacter similis A3d10T and Marinobacter salarius R9SW1T.</title>
        <authorList>
            <person name="Ivanova E.P."/>
            <person name="Ng H.J."/>
            <person name="Webb H.K."/>
            <person name="Feng G."/>
            <person name="Oshima K."/>
            <person name="Hattori M."/>
            <person name="Ohkuma M."/>
            <person name="Sergeev A.F."/>
            <person name="Mikhailov V.V."/>
            <person name="Crawford R.J."/>
            <person name="Sawabe T."/>
        </authorList>
    </citation>
    <scope>NUCLEOTIDE SEQUENCE [LARGE SCALE GENOMIC DNA]</scope>
    <source>
        <strain evidence="3">A3d10 and R9SW1</strain>
    </source>
</reference>
<dbReference type="RefSeq" id="WP_041333854.1">
    <property type="nucleotide sequence ID" value="NZ_JAEMOR010000044.1"/>
</dbReference>
<dbReference type="KEGG" id="msr:AU15_11025"/>
<sequence length="100" mass="10766">MAVEVTTASGVKLDIITQGKFQPTYFGNFDLDSSKEDAATGETSFGSYDVYWMPINDGLISNSTDPSRPTANVANGEPDRDVYASKFDTDLGNDSRVSPS</sequence>
<name>W5YV89_9GAMM</name>
<dbReference type="HOGENOM" id="CLU_2302514_0_0_6"/>
<protein>
    <submittedName>
        <fullName evidence="2">Uncharacterized protein</fullName>
    </submittedName>
</protein>
<accession>W5YV89</accession>
<dbReference type="AlphaFoldDB" id="W5YV89"/>